<name>A0A2V0RAJ5_9ZZZZ</name>
<sequence>MLKGNTLNSHFLTNNSGKVEINKREELVRFSLNSAYSKNNLERNVVSFHRCLSNSLRQAVALLIDKVLSKNIGEEVKITVKFKLIGIPSDRSIMPRGRISDNFRDDPSMRFKIVVFKPNVE</sequence>
<comment type="caution">
    <text evidence="1">The sequence shown here is derived from an EMBL/GenBank/DDBJ whole genome shotgun (WGS) entry which is preliminary data.</text>
</comment>
<organism evidence="1">
    <name type="scientific">viral metagenome</name>
    <dbReference type="NCBI Taxonomy" id="1070528"/>
    <lineage>
        <taxon>unclassified sequences</taxon>
        <taxon>metagenomes</taxon>
        <taxon>organismal metagenomes</taxon>
    </lineage>
</organism>
<proteinExistence type="predicted"/>
<reference evidence="1" key="1">
    <citation type="submission" date="2017-04" db="EMBL/GenBank/DDBJ databases">
        <title>Unveiling RNA virosphere associated with marine microorganisms.</title>
        <authorList>
            <person name="Urayama S."/>
            <person name="Takaki Y."/>
            <person name="Nishi S."/>
            <person name="Yoshida Y."/>
            <person name="Deguchi S."/>
            <person name="Takai K."/>
            <person name="Nunoura T."/>
        </authorList>
    </citation>
    <scope>NUCLEOTIDE SEQUENCE</scope>
</reference>
<dbReference type="AlphaFoldDB" id="A0A2V0RAJ5"/>
<dbReference type="EMBL" id="BDQB01000232">
    <property type="protein sequence ID" value="GBH22356.1"/>
    <property type="molecule type" value="Genomic_RNA"/>
</dbReference>
<accession>A0A2V0RAJ5</accession>
<protein>
    <submittedName>
        <fullName evidence="1">Uncharacterized protein</fullName>
    </submittedName>
</protein>
<evidence type="ECO:0000313" key="1">
    <source>
        <dbReference type="EMBL" id="GBH22356.1"/>
    </source>
</evidence>